<sequence length="315" mass="33369">MIAVIAVAVTITIVVLHSGSDGRGGKNGTGATSDIVSAEDTGSIGIITDEPTCDKFMPINNALAALEKKGWSDRNPSIPATEWSADQRTQYEEIAAAMRNTADQYVTLAKQTPHRVVRELYEQSIAYARSYADSVPNYTAQDEQLARTFISATNVIVNVCESITYGSAGGRAILADPQPGSHQVPALEDPAKPTRFLTSPDSTCKGAIANSTDTSRGLSEWLKIDASIPATEWTSEQNAINDAASQTMLSSADRAAELATRTKNTVLQDFLDLAAQYQRVYVKAVPTYVAADSYLASAGNQANAIVTAACLAVGG</sequence>
<keyword evidence="2" id="KW-1185">Reference proteome</keyword>
<dbReference type="Proteomes" id="UP001519535">
    <property type="component" value="Unassembled WGS sequence"/>
</dbReference>
<name>A0ABS5RES2_9MYCO</name>
<evidence type="ECO:0000313" key="1">
    <source>
        <dbReference type="EMBL" id="MBS9532783.1"/>
    </source>
</evidence>
<dbReference type="RefSeq" id="WP_214091676.1">
    <property type="nucleotide sequence ID" value="NZ_JAHCLR010000005.1"/>
</dbReference>
<comment type="caution">
    <text evidence="1">The sequence shown here is derived from an EMBL/GenBank/DDBJ whole genome shotgun (WGS) entry which is preliminary data.</text>
</comment>
<accession>A0ABS5RES2</accession>
<protein>
    <submittedName>
        <fullName evidence="1">Uncharacterized protein</fullName>
    </submittedName>
</protein>
<proteinExistence type="predicted"/>
<evidence type="ECO:0000313" key="2">
    <source>
        <dbReference type="Proteomes" id="UP001519535"/>
    </source>
</evidence>
<gene>
    <name evidence="1" type="ORF">KIH27_04175</name>
</gene>
<organism evidence="1 2">
    <name type="scientific">Mycolicibacter acidiphilus</name>
    <dbReference type="NCBI Taxonomy" id="2835306"/>
    <lineage>
        <taxon>Bacteria</taxon>
        <taxon>Bacillati</taxon>
        <taxon>Actinomycetota</taxon>
        <taxon>Actinomycetes</taxon>
        <taxon>Mycobacteriales</taxon>
        <taxon>Mycobacteriaceae</taxon>
        <taxon>Mycolicibacter</taxon>
    </lineage>
</organism>
<reference evidence="1 2" key="1">
    <citation type="submission" date="2021-05" db="EMBL/GenBank/DDBJ databases">
        <title>Mycobacterium acidophilum sp. nov., an extremely acid-tolerant member of the genus Mycobacterium.</title>
        <authorList>
            <person name="Xia J."/>
        </authorList>
    </citation>
    <scope>NUCLEOTIDE SEQUENCE [LARGE SCALE GENOMIC DNA]</scope>
    <source>
        <strain evidence="1 2">M1</strain>
    </source>
</reference>
<dbReference type="EMBL" id="JAHCLR010000005">
    <property type="protein sequence ID" value="MBS9532783.1"/>
    <property type="molecule type" value="Genomic_DNA"/>
</dbReference>